<dbReference type="Pfam" id="PF12784">
    <property type="entry name" value="PDDEXK_2"/>
    <property type="match status" value="1"/>
</dbReference>
<protein>
    <recommendedName>
        <fullName evidence="3">Transposase</fullName>
    </recommendedName>
</protein>
<dbReference type="AlphaFoldDB" id="R9GLI1"/>
<dbReference type="PANTHER" id="PTHR41317:SF1">
    <property type="entry name" value="PD-(D_E)XK NUCLEASE FAMILY TRANSPOSASE"/>
    <property type="match status" value="1"/>
</dbReference>
<evidence type="ECO:0000313" key="1">
    <source>
        <dbReference type="EMBL" id="EOR92573.1"/>
    </source>
</evidence>
<keyword evidence="2" id="KW-1185">Reference proteome</keyword>
<dbReference type="Proteomes" id="UP000014174">
    <property type="component" value="Unassembled WGS sequence"/>
</dbReference>
<reference evidence="1 2" key="1">
    <citation type="journal article" date="2013" name="Genome Announc.">
        <title>Draft Genome Sequence of Arcticibacter svalbardensis Strain MN12-7T, a Member of the Family Sphingobacteriaceae Isolated from an Arctic Soil Sample.</title>
        <authorList>
            <person name="Shivaji S."/>
            <person name="Ara S."/>
            <person name="Prasad S."/>
            <person name="Manasa B.P."/>
            <person name="Begum Z."/>
            <person name="Singh A."/>
            <person name="Kumar Pinnaka A."/>
        </authorList>
    </citation>
    <scope>NUCLEOTIDE SEQUENCE [LARGE SCALE GENOMIC DNA]</scope>
    <source>
        <strain evidence="1 2">MN12-7</strain>
    </source>
</reference>
<dbReference type="PANTHER" id="PTHR41317">
    <property type="entry name" value="PD-(D_E)XK NUCLEASE FAMILY TRANSPOSASE"/>
    <property type="match status" value="1"/>
</dbReference>
<sequence length="184" mass="21514">MLITEDVPKGGDERAIWAYGVKEGYFIGLIKTFTINDNPERYLHDICMCNRETGEIFYNGLGYIYLELVKFVKEEAELISGIDKWLYVLKNMSKMDKIPSYLRKPIFEKLFQVAEYSKMSKEDKKMYDISLKRKWDNQNVLDYARKEGIDEGKRVVALEMKKRGLDIQLIAEITGLSEQEVESL</sequence>
<dbReference type="STRING" id="1150600.ADIARSV_4260"/>
<dbReference type="EMBL" id="AQPN01000146">
    <property type="protein sequence ID" value="EOR92573.1"/>
    <property type="molecule type" value="Genomic_DNA"/>
</dbReference>
<dbReference type="eggNOG" id="COG5464">
    <property type="taxonomic scope" value="Bacteria"/>
</dbReference>
<comment type="caution">
    <text evidence="1">The sequence shown here is derived from an EMBL/GenBank/DDBJ whole genome shotgun (WGS) entry which is preliminary data.</text>
</comment>
<evidence type="ECO:0008006" key="3">
    <source>
        <dbReference type="Google" id="ProtNLM"/>
    </source>
</evidence>
<proteinExistence type="predicted"/>
<organism evidence="1 2">
    <name type="scientific">Arcticibacter svalbardensis MN12-7</name>
    <dbReference type="NCBI Taxonomy" id="1150600"/>
    <lineage>
        <taxon>Bacteria</taxon>
        <taxon>Pseudomonadati</taxon>
        <taxon>Bacteroidota</taxon>
        <taxon>Sphingobacteriia</taxon>
        <taxon>Sphingobacteriales</taxon>
        <taxon>Sphingobacteriaceae</taxon>
        <taxon>Arcticibacter</taxon>
    </lineage>
</organism>
<evidence type="ECO:0000313" key="2">
    <source>
        <dbReference type="Proteomes" id="UP000014174"/>
    </source>
</evidence>
<accession>R9GLI1</accession>
<gene>
    <name evidence="1" type="ORF">ADIARSV_4260</name>
</gene>
<name>R9GLI1_9SPHI</name>